<name>A0A5B7JYD9_PORTR</name>
<evidence type="ECO:0000256" key="1">
    <source>
        <dbReference type="SAM" id="MobiDB-lite"/>
    </source>
</evidence>
<evidence type="ECO:0000313" key="3">
    <source>
        <dbReference type="Proteomes" id="UP000324222"/>
    </source>
</evidence>
<dbReference type="Proteomes" id="UP000324222">
    <property type="component" value="Unassembled WGS sequence"/>
</dbReference>
<protein>
    <submittedName>
        <fullName evidence="2">Uncharacterized protein</fullName>
    </submittedName>
</protein>
<proteinExistence type="predicted"/>
<reference evidence="2 3" key="1">
    <citation type="submission" date="2019-05" db="EMBL/GenBank/DDBJ databases">
        <title>Another draft genome of Portunus trituberculatus and its Hox gene families provides insights of decapod evolution.</title>
        <authorList>
            <person name="Jeong J.-H."/>
            <person name="Song I."/>
            <person name="Kim S."/>
            <person name="Choi T."/>
            <person name="Kim D."/>
            <person name="Ryu S."/>
            <person name="Kim W."/>
        </authorList>
    </citation>
    <scope>NUCLEOTIDE SEQUENCE [LARGE SCALE GENOMIC DNA]</scope>
    <source>
        <tissue evidence="2">Muscle</tissue>
    </source>
</reference>
<keyword evidence="3" id="KW-1185">Reference proteome</keyword>
<dbReference type="EMBL" id="VSRR010125755">
    <property type="protein sequence ID" value="MPD01103.1"/>
    <property type="molecule type" value="Genomic_DNA"/>
</dbReference>
<accession>A0A5B7JYD9</accession>
<sequence length="75" mass="8511">MSHQYRPSGGTAIPGAIAWNLPGEHHGNGNSKQQHCNAPRNVNLVQINYHIEQLPYRSFCRDRSRSTRNIEEDGK</sequence>
<dbReference type="AlphaFoldDB" id="A0A5B7JYD9"/>
<gene>
    <name evidence="2" type="ORF">E2C01_096615</name>
</gene>
<organism evidence="2 3">
    <name type="scientific">Portunus trituberculatus</name>
    <name type="common">Swimming crab</name>
    <name type="synonym">Neptunus trituberculatus</name>
    <dbReference type="NCBI Taxonomy" id="210409"/>
    <lineage>
        <taxon>Eukaryota</taxon>
        <taxon>Metazoa</taxon>
        <taxon>Ecdysozoa</taxon>
        <taxon>Arthropoda</taxon>
        <taxon>Crustacea</taxon>
        <taxon>Multicrustacea</taxon>
        <taxon>Malacostraca</taxon>
        <taxon>Eumalacostraca</taxon>
        <taxon>Eucarida</taxon>
        <taxon>Decapoda</taxon>
        <taxon>Pleocyemata</taxon>
        <taxon>Brachyura</taxon>
        <taxon>Eubrachyura</taxon>
        <taxon>Portunoidea</taxon>
        <taxon>Portunidae</taxon>
        <taxon>Portuninae</taxon>
        <taxon>Portunus</taxon>
    </lineage>
</organism>
<evidence type="ECO:0000313" key="2">
    <source>
        <dbReference type="EMBL" id="MPD01103.1"/>
    </source>
</evidence>
<feature type="region of interest" description="Disordered" evidence="1">
    <location>
        <begin position="1"/>
        <end position="36"/>
    </location>
</feature>
<comment type="caution">
    <text evidence="2">The sequence shown here is derived from an EMBL/GenBank/DDBJ whole genome shotgun (WGS) entry which is preliminary data.</text>
</comment>